<dbReference type="OrthoDB" id="1937542at2759"/>
<keyword evidence="2" id="KW-0808">Transferase</keyword>
<accession>A0A2U1NX09</accession>
<evidence type="ECO:0000313" key="3">
    <source>
        <dbReference type="Proteomes" id="UP000245207"/>
    </source>
</evidence>
<keyword evidence="3" id="KW-1185">Reference proteome</keyword>
<dbReference type="InterPro" id="IPR026960">
    <property type="entry name" value="RVT-Znf"/>
</dbReference>
<dbReference type="AlphaFoldDB" id="A0A2U1NX09"/>
<evidence type="ECO:0000313" key="2">
    <source>
        <dbReference type="EMBL" id="PWA78063.1"/>
    </source>
</evidence>
<dbReference type="EMBL" id="PKPP01002042">
    <property type="protein sequence ID" value="PWA78063.1"/>
    <property type="molecule type" value="Genomic_DNA"/>
</dbReference>
<keyword evidence="2" id="KW-0548">Nucleotidyltransferase</keyword>
<feature type="domain" description="Reverse transcriptase zinc-binding" evidence="1">
    <location>
        <begin position="51"/>
        <end position="138"/>
    </location>
</feature>
<keyword evidence="2" id="KW-0695">RNA-directed DNA polymerase</keyword>
<protein>
    <submittedName>
        <fullName evidence="2">RNA-directed DNA polymerase, eukaryota, Reverse transcriptase zinc-binding domain protein</fullName>
    </submittedName>
</protein>
<gene>
    <name evidence="2" type="ORF">CTI12_AA219520</name>
</gene>
<proteinExistence type="predicted"/>
<dbReference type="Proteomes" id="UP000245207">
    <property type="component" value="Unassembled WGS sequence"/>
</dbReference>
<name>A0A2U1NX09_ARTAN</name>
<evidence type="ECO:0000259" key="1">
    <source>
        <dbReference type="Pfam" id="PF13966"/>
    </source>
</evidence>
<comment type="caution">
    <text evidence="2">The sequence shown here is derived from an EMBL/GenBank/DDBJ whole genome shotgun (WGS) entry which is preliminary data.</text>
</comment>
<dbReference type="Pfam" id="PF13966">
    <property type="entry name" value="zf-RVT"/>
    <property type="match status" value="1"/>
</dbReference>
<sequence>MTDVWNWNWRRHPTGRALGDLSSLNFLINGLVLDSSNDDKWTWALEDSGQFSVKSLCKAIHNKLFVREAESPSFRWNSWVPRKVNICAWRVALNRLPTSDNLMQRGVQLSSSLCAFCGLVDENRDHCLLSCPRVKSLWVKIWSWWGSPALFNPSLPDILMGSFEFLKDKWVSRAFHGVCLTTLWHIWNWRNKISHATLVDERIAFCDEDIFPVVQRISLLWVSNRASKYRVTWNQWIHSPAEMRPP</sequence>
<dbReference type="GO" id="GO:0003964">
    <property type="term" value="F:RNA-directed DNA polymerase activity"/>
    <property type="evidence" value="ECO:0007669"/>
    <property type="project" value="UniProtKB-KW"/>
</dbReference>
<organism evidence="2 3">
    <name type="scientific">Artemisia annua</name>
    <name type="common">Sweet wormwood</name>
    <dbReference type="NCBI Taxonomy" id="35608"/>
    <lineage>
        <taxon>Eukaryota</taxon>
        <taxon>Viridiplantae</taxon>
        <taxon>Streptophyta</taxon>
        <taxon>Embryophyta</taxon>
        <taxon>Tracheophyta</taxon>
        <taxon>Spermatophyta</taxon>
        <taxon>Magnoliopsida</taxon>
        <taxon>eudicotyledons</taxon>
        <taxon>Gunneridae</taxon>
        <taxon>Pentapetalae</taxon>
        <taxon>asterids</taxon>
        <taxon>campanulids</taxon>
        <taxon>Asterales</taxon>
        <taxon>Asteraceae</taxon>
        <taxon>Asteroideae</taxon>
        <taxon>Anthemideae</taxon>
        <taxon>Artemisiinae</taxon>
        <taxon>Artemisia</taxon>
    </lineage>
</organism>
<reference evidence="2 3" key="1">
    <citation type="journal article" date="2018" name="Mol. Plant">
        <title>The genome of Artemisia annua provides insight into the evolution of Asteraceae family and artemisinin biosynthesis.</title>
        <authorList>
            <person name="Shen Q."/>
            <person name="Zhang L."/>
            <person name="Liao Z."/>
            <person name="Wang S."/>
            <person name="Yan T."/>
            <person name="Shi P."/>
            <person name="Liu M."/>
            <person name="Fu X."/>
            <person name="Pan Q."/>
            <person name="Wang Y."/>
            <person name="Lv Z."/>
            <person name="Lu X."/>
            <person name="Zhang F."/>
            <person name="Jiang W."/>
            <person name="Ma Y."/>
            <person name="Chen M."/>
            <person name="Hao X."/>
            <person name="Li L."/>
            <person name="Tang Y."/>
            <person name="Lv G."/>
            <person name="Zhou Y."/>
            <person name="Sun X."/>
            <person name="Brodelius P.E."/>
            <person name="Rose J.K.C."/>
            <person name="Tang K."/>
        </authorList>
    </citation>
    <scope>NUCLEOTIDE SEQUENCE [LARGE SCALE GENOMIC DNA]</scope>
    <source>
        <strain evidence="3">cv. Huhao1</strain>
        <tissue evidence="2">Leaf</tissue>
    </source>
</reference>